<dbReference type="SUPFAM" id="SSF46626">
    <property type="entry name" value="Cytochrome c"/>
    <property type="match status" value="1"/>
</dbReference>
<organism evidence="9 10">
    <name type="scientific">Deinococcus cellulosilyticus (strain DSM 18568 / NBRC 106333 / KACC 11606 / 5516J-15)</name>
    <dbReference type="NCBI Taxonomy" id="1223518"/>
    <lineage>
        <taxon>Bacteria</taxon>
        <taxon>Thermotogati</taxon>
        <taxon>Deinococcota</taxon>
        <taxon>Deinococci</taxon>
        <taxon>Deinococcales</taxon>
        <taxon>Deinococcaceae</taxon>
        <taxon>Deinococcus</taxon>
    </lineage>
</organism>
<evidence type="ECO:0000259" key="8">
    <source>
        <dbReference type="PROSITE" id="PS51007"/>
    </source>
</evidence>
<feature type="domain" description="Cytochrome c" evidence="8">
    <location>
        <begin position="37"/>
        <end position="128"/>
    </location>
</feature>
<keyword evidence="2 6" id="KW-0349">Heme</keyword>
<feature type="chain" id="PRO_5022240476" description="Cytochrome c domain-containing protein" evidence="7">
    <location>
        <begin position="33"/>
        <end position="128"/>
    </location>
</feature>
<dbReference type="GO" id="GO:0009055">
    <property type="term" value="F:electron transfer activity"/>
    <property type="evidence" value="ECO:0007669"/>
    <property type="project" value="InterPro"/>
</dbReference>
<dbReference type="EMBL" id="BJXB01000004">
    <property type="protein sequence ID" value="GEM45532.1"/>
    <property type="molecule type" value="Genomic_DNA"/>
</dbReference>
<comment type="caution">
    <text evidence="9">The sequence shown here is derived from an EMBL/GenBank/DDBJ whole genome shotgun (WGS) entry which is preliminary data.</text>
</comment>
<evidence type="ECO:0000256" key="2">
    <source>
        <dbReference type="ARBA" id="ARBA00022617"/>
    </source>
</evidence>
<proteinExistence type="predicted"/>
<dbReference type="PANTHER" id="PTHR37823:SF1">
    <property type="entry name" value="CYTOCHROME C-553-LIKE"/>
    <property type="match status" value="1"/>
</dbReference>
<accession>A0A511MY74</accession>
<dbReference type="Pfam" id="PF00034">
    <property type="entry name" value="Cytochrom_C"/>
    <property type="match status" value="1"/>
</dbReference>
<evidence type="ECO:0000256" key="7">
    <source>
        <dbReference type="SAM" id="SignalP"/>
    </source>
</evidence>
<keyword evidence="10" id="KW-1185">Reference proteome</keyword>
<keyword evidence="1" id="KW-0813">Transport</keyword>
<keyword evidence="4" id="KW-0249">Electron transport</keyword>
<dbReference type="PROSITE" id="PS51007">
    <property type="entry name" value="CYTC"/>
    <property type="match status" value="1"/>
</dbReference>
<evidence type="ECO:0000313" key="9">
    <source>
        <dbReference type="EMBL" id="GEM45532.1"/>
    </source>
</evidence>
<evidence type="ECO:0000256" key="4">
    <source>
        <dbReference type="ARBA" id="ARBA00022982"/>
    </source>
</evidence>
<dbReference type="Gene3D" id="1.10.760.10">
    <property type="entry name" value="Cytochrome c-like domain"/>
    <property type="match status" value="1"/>
</dbReference>
<protein>
    <recommendedName>
        <fullName evidence="8">Cytochrome c domain-containing protein</fullName>
    </recommendedName>
</protein>
<dbReference type="Proteomes" id="UP000321306">
    <property type="component" value="Unassembled WGS sequence"/>
</dbReference>
<dbReference type="GO" id="GO:0020037">
    <property type="term" value="F:heme binding"/>
    <property type="evidence" value="ECO:0007669"/>
    <property type="project" value="InterPro"/>
</dbReference>
<evidence type="ECO:0000256" key="3">
    <source>
        <dbReference type="ARBA" id="ARBA00022723"/>
    </source>
</evidence>
<dbReference type="InterPro" id="IPR036909">
    <property type="entry name" value="Cyt_c-like_dom_sf"/>
</dbReference>
<feature type="signal peptide" evidence="7">
    <location>
        <begin position="1"/>
        <end position="32"/>
    </location>
</feature>
<dbReference type="InterPro" id="IPR051811">
    <property type="entry name" value="Cytochrome_c550/c551-like"/>
</dbReference>
<dbReference type="OrthoDB" id="8689082at2"/>
<dbReference type="RefSeq" id="WP_146882988.1">
    <property type="nucleotide sequence ID" value="NZ_BJXB01000004.1"/>
</dbReference>
<dbReference type="PANTHER" id="PTHR37823">
    <property type="entry name" value="CYTOCHROME C-553-LIKE"/>
    <property type="match status" value="1"/>
</dbReference>
<name>A0A511MY74_DEIC1</name>
<gene>
    <name evidence="9" type="ORF">DC3_11670</name>
</gene>
<keyword evidence="3 6" id="KW-0479">Metal-binding</keyword>
<evidence type="ECO:0000256" key="5">
    <source>
        <dbReference type="ARBA" id="ARBA00023004"/>
    </source>
</evidence>
<keyword evidence="5 6" id="KW-0408">Iron</keyword>
<evidence type="ECO:0000256" key="1">
    <source>
        <dbReference type="ARBA" id="ARBA00022448"/>
    </source>
</evidence>
<dbReference type="InterPro" id="IPR009056">
    <property type="entry name" value="Cyt_c-like_dom"/>
</dbReference>
<evidence type="ECO:0000256" key="6">
    <source>
        <dbReference type="PROSITE-ProRule" id="PRU00433"/>
    </source>
</evidence>
<dbReference type="AlphaFoldDB" id="A0A511MY74"/>
<sequence>MIATLHERTSRTPMHKTLLLLLIASATSMALAADPKGNAASGKNLYSSTCQMCHGDKGQGMVGPKLSGPVSKWKFADFKKTLVKGVNPSKKTLAATMPRYDKTPFMGTGKPPTDQQMADVLAYLKTLK</sequence>
<dbReference type="GO" id="GO:0046872">
    <property type="term" value="F:metal ion binding"/>
    <property type="evidence" value="ECO:0007669"/>
    <property type="project" value="UniProtKB-KW"/>
</dbReference>
<reference evidence="9 10" key="1">
    <citation type="submission" date="2019-07" db="EMBL/GenBank/DDBJ databases">
        <title>Whole genome shotgun sequence of Deinococcus cellulosilyticus NBRC 106333.</title>
        <authorList>
            <person name="Hosoyama A."/>
            <person name="Uohara A."/>
            <person name="Ohji S."/>
            <person name="Ichikawa N."/>
        </authorList>
    </citation>
    <scope>NUCLEOTIDE SEQUENCE [LARGE SCALE GENOMIC DNA]</scope>
    <source>
        <strain evidence="9 10">NBRC 106333</strain>
    </source>
</reference>
<keyword evidence="7" id="KW-0732">Signal</keyword>
<evidence type="ECO:0000313" key="10">
    <source>
        <dbReference type="Proteomes" id="UP000321306"/>
    </source>
</evidence>